<proteinExistence type="inferred from homology"/>
<evidence type="ECO:0000256" key="6">
    <source>
        <dbReference type="ARBA" id="ARBA00023136"/>
    </source>
</evidence>
<dbReference type="PANTHER" id="PTHR30576:SF10">
    <property type="entry name" value="SLL5057 PROTEIN"/>
    <property type="match status" value="1"/>
</dbReference>
<keyword evidence="3 9" id="KW-0808">Transferase</keyword>
<evidence type="ECO:0000256" key="5">
    <source>
        <dbReference type="ARBA" id="ARBA00022989"/>
    </source>
</evidence>
<dbReference type="Pfam" id="PF02397">
    <property type="entry name" value="Bac_transf"/>
    <property type="match status" value="1"/>
</dbReference>
<accession>A0A9D1AB27</accession>
<evidence type="ECO:0000256" key="4">
    <source>
        <dbReference type="ARBA" id="ARBA00022692"/>
    </source>
</evidence>
<evidence type="ECO:0000256" key="7">
    <source>
        <dbReference type="SAM" id="Phobius"/>
    </source>
</evidence>
<keyword evidence="6 7" id="KW-0472">Membrane</keyword>
<reference evidence="9" key="1">
    <citation type="submission" date="2020-10" db="EMBL/GenBank/DDBJ databases">
        <authorList>
            <person name="Gilroy R."/>
        </authorList>
    </citation>
    <scope>NUCLEOTIDE SEQUENCE</scope>
    <source>
        <strain evidence="9">ChiSjej4B22-8148</strain>
    </source>
</reference>
<name>A0A9D1AB27_9FIRM</name>
<comment type="similarity">
    <text evidence="2">Belongs to the bacterial sugar transferase family.</text>
</comment>
<evidence type="ECO:0000256" key="3">
    <source>
        <dbReference type="ARBA" id="ARBA00022679"/>
    </source>
</evidence>
<comment type="subcellular location">
    <subcellularLocation>
        <location evidence="1">Membrane</location>
        <topology evidence="1">Multi-pass membrane protein</topology>
    </subcellularLocation>
</comment>
<dbReference type="GO" id="GO:0016780">
    <property type="term" value="F:phosphotransferase activity, for other substituted phosphate groups"/>
    <property type="evidence" value="ECO:0007669"/>
    <property type="project" value="TreeGrafter"/>
</dbReference>
<dbReference type="PANTHER" id="PTHR30576">
    <property type="entry name" value="COLANIC BIOSYNTHESIS UDP-GLUCOSE LIPID CARRIER TRANSFERASE"/>
    <property type="match status" value="1"/>
</dbReference>
<dbReference type="AlphaFoldDB" id="A0A9D1AB27"/>
<protein>
    <submittedName>
        <fullName evidence="9">Sugar transferase</fullName>
    </submittedName>
</protein>
<feature type="transmembrane region" description="Helical" evidence="7">
    <location>
        <begin position="45"/>
        <end position="67"/>
    </location>
</feature>
<dbReference type="InterPro" id="IPR003362">
    <property type="entry name" value="Bact_transf"/>
</dbReference>
<dbReference type="GO" id="GO:0016020">
    <property type="term" value="C:membrane"/>
    <property type="evidence" value="ECO:0007669"/>
    <property type="project" value="UniProtKB-SubCell"/>
</dbReference>
<keyword evidence="4 7" id="KW-0812">Transmembrane</keyword>
<dbReference type="EMBL" id="DVGK01000057">
    <property type="protein sequence ID" value="HIR13226.1"/>
    <property type="molecule type" value="Genomic_DNA"/>
</dbReference>
<reference evidence="9" key="2">
    <citation type="journal article" date="2021" name="PeerJ">
        <title>Extensive microbial diversity within the chicken gut microbiome revealed by metagenomics and culture.</title>
        <authorList>
            <person name="Gilroy R."/>
            <person name="Ravi A."/>
            <person name="Getino M."/>
            <person name="Pursley I."/>
            <person name="Horton D.L."/>
            <person name="Alikhan N.F."/>
            <person name="Baker D."/>
            <person name="Gharbi K."/>
            <person name="Hall N."/>
            <person name="Watson M."/>
            <person name="Adriaenssens E.M."/>
            <person name="Foster-Nyarko E."/>
            <person name="Jarju S."/>
            <person name="Secka A."/>
            <person name="Antonio M."/>
            <person name="Oren A."/>
            <person name="Chaudhuri R.R."/>
            <person name="La Ragione R."/>
            <person name="Hildebrand F."/>
            <person name="Pallen M.J."/>
        </authorList>
    </citation>
    <scope>NUCLEOTIDE SEQUENCE</scope>
    <source>
        <strain evidence="9">ChiSjej4B22-8148</strain>
    </source>
</reference>
<dbReference type="InterPro" id="IPR017475">
    <property type="entry name" value="EPS_sugar_tfrase"/>
</dbReference>
<keyword evidence="5 7" id="KW-1133">Transmembrane helix</keyword>
<evidence type="ECO:0000259" key="8">
    <source>
        <dbReference type="Pfam" id="PF02397"/>
    </source>
</evidence>
<gene>
    <name evidence="9" type="ORF">IAB31_04805</name>
</gene>
<feature type="transmembrane region" description="Helical" evidence="7">
    <location>
        <begin position="79"/>
        <end position="97"/>
    </location>
</feature>
<dbReference type="Pfam" id="PF13727">
    <property type="entry name" value="CoA_binding_3"/>
    <property type="match status" value="1"/>
</dbReference>
<evidence type="ECO:0000313" key="9">
    <source>
        <dbReference type="EMBL" id="HIR13226.1"/>
    </source>
</evidence>
<evidence type="ECO:0000313" key="10">
    <source>
        <dbReference type="Proteomes" id="UP000886757"/>
    </source>
</evidence>
<feature type="transmembrane region" description="Helical" evidence="7">
    <location>
        <begin position="281"/>
        <end position="304"/>
    </location>
</feature>
<sequence>MYRRKSERWVKHIDFMVVDFIALQISFILSYWIRIGNPNPYGEQIYLNIAVILTLIDVLVAIFFESFKNVTKRGYYNEFAMMVKHVCLVLLFLSFYLFSVQAGADYSRIIVYLTGAFYIVLGYIFRLFWKKCLKNRKKEKGKRSLLIITTRSLSVSTICNIQNNNYEQFGIEGLVLTDEDATGESIAGVKVVSDIPHILEYTSGKWIDEVLFNLPEDMPYPEKLADSFYEMGIVVHTKIAGFPERGGKKQFVERMGGYTVLTTSINYSSLRQSFLKRSMDILGGIVGCLLTGILILFVGPAIYIQSPGPIFFSQVRVGRNGKRFHMYKFRSMYLDAEERKKELMEKNRISDGRMFKLDWDPRIIGSKELPDGTLKKGIGNFIREWSLDEFPQFFNVLKGDMSLVGTRPPTVDEWEKYELHHRARLAVKPGITGLWQISGRSKITDFEEVVQLDMQYINQWSIGLDIKILLKTVGAVFGKDGSM</sequence>
<feature type="domain" description="Bacterial sugar transferase" evidence="8">
    <location>
        <begin position="276"/>
        <end position="477"/>
    </location>
</feature>
<organism evidence="9 10">
    <name type="scientific">Candidatus Choladousia intestinavium</name>
    <dbReference type="NCBI Taxonomy" id="2840727"/>
    <lineage>
        <taxon>Bacteria</taxon>
        <taxon>Bacillati</taxon>
        <taxon>Bacillota</taxon>
        <taxon>Clostridia</taxon>
        <taxon>Lachnospirales</taxon>
        <taxon>Lachnospiraceae</taxon>
        <taxon>Lachnospiraceae incertae sedis</taxon>
        <taxon>Candidatus Choladousia</taxon>
    </lineage>
</organism>
<feature type="transmembrane region" description="Helical" evidence="7">
    <location>
        <begin position="109"/>
        <end position="129"/>
    </location>
</feature>
<dbReference type="NCBIfam" id="TIGR03025">
    <property type="entry name" value="EPS_sugtrans"/>
    <property type="match status" value="1"/>
</dbReference>
<feature type="transmembrane region" description="Helical" evidence="7">
    <location>
        <begin position="12"/>
        <end position="33"/>
    </location>
</feature>
<evidence type="ECO:0000256" key="2">
    <source>
        <dbReference type="ARBA" id="ARBA00006464"/>
    </source>
</evidence>
<dbReference type="Proteomes" id="UP000886757">
    <property type="component" value="Unassembled WGS sequence"/>
</dbReference>
<evidence type="ECO:0000256" key="1">
    <source>
        <dbReference type="ARBA" id="ARBA00004141"/>
    </source>
</evidence>
<comment type="caution">
    <text evidence="9">The sequence shown here is derived from an EMBL/GenBank/DDBJ whole genome shotgun (WGS) entry which is preliminary data.</text>
</comment>